<gene>
    <name evidence="6" type="ORF">EWH46_15775</name>
</gene>
<evidence type="ECO:0000256" key="2">
    <source>
        <dbReference type="ARBA" id="ARBA00023125"/>
    </source>
</evidence>
<dbReference type="GO" id="GO:0006355">
    <property type="term" value="P:regulation of DNA-templated transcription"/>
    <property type="evidence" value="ECO:0007669"/>
    <property type="project" value="InterPro"/>
</dbReference>
<name>A0A5C1Q3D5_9BURK</name>
<dbReference type="InterPro" id="IPR011006">
    <property type="entry name" value="CheY-like_superfamily"/>
</dbReference>
<feature type="domain" description="Response regulatory" evidence="5">
    <location>
        <begin position="5"/>
        <end position="120"/>
    </location>
</feature>
<proteinExistence type="predicted"/>
<dbReference type="PANTHER" id="PTHR43214:SF43">
    <property type="entry name" value="TWO-COMPONENT RESPONSE REGULATOR"/>
    <property type="match status" value="1"/>
</dbReference>
<dbReference type="Pfam" id="PF00196">
    <property type="entry name" value="GerE"/>
    <property type="match status" value="1"/>
</dbReference>
<dbReference type="PROSITE" id="PS50110">
    <property type="entry name" value="RESPONSE_REGULATORY"/>
    <property type="match status" value="1"/>
</dbReference>
<protein>
    <submittedName>
        <fullName evidence="6">Response regulator transcription factor</fullName>
    </submittedName>
</protein>
<evidence type="ECO:0000256" key="3">
    <source>
        <dbReference type="PROSITE-ProRule" id="PRU00169"/>
    </source>
</evidence>
<dbReference type="EMBL" id="CP035708">
    <property type="protein sequence ID" value="QEN02081.1"/>
    <property type="molecule type" value="Genomic_DNA"/>
</dbReference>
<dbReference type="SUPFAM" id="SSF52172">
    <property type="entry name" value="CheY-like"/>
    <property type="match status" value="1"/>
</dbReference>
<dbReference type="KEGG" id="snn:EWH46_15775"/>
<evidence type="ECO:0000259" key="5">
    <source>
        <dbReference type="PROSITE" id="PS50110"/>
    </source>
</evidence>
<dbReference type="OrthoDB" id="9816469at2"/>
<evidence type="ECO:0000313" key="7">
    <source>
        <dbReference type="Proteomes" id="UP000323522"/>
    </source>
</evidence>
<dbReference type="PROSITE" id="PS50043">
    <property type="entry name" value="HTH_LUXR_2"/>
    <property type="match status" value="1"/>
</dbReference>
<dbReference type="GO" id="GO:0003677">
    <property type="term" value="F:DNA binding"/>
    <property type="evidence" value="ECO:0007669"/>
    <property type="project" value="UniProtKB-KW"/>
</dbReference>
<dbReference type="InterPro" id="IPR000792">
    <property type="entry name" value="Tscrpt_reg_LuxR_C"/>
</dbReference>
<dbReference type="AlphaFoldDB" id="A0A5C1Q3D5"/>
<dbReference type="InterPro" id="IPR016032">
    <property type="entry name" value="Sig_transdc_resp-reg_C-effctor"/>
</dbReference>
<keyword evidence="1 3" id="KW-0597">Phosphoprotein</keyword>
<feature type="modified residue" description="4-aspartylphosphate" evidence="3">
    <location>
        <position position="56"/>
    </location>
</feature>
<evidence type="ECO:0000313" key="6">
    <source>
        <dbReference type="EMBL" id="QEN02081.1"/>
    </source>
</evidence>
<dbReference type="InterPro" id="IPR001789">
    <property type="entry name" value="Sig_transdc_resp-reg_receiver"/>
</dbReference>
<evidence type="ECO:0000259" key="4">
    <source>
        <dbReference type="PROSITE" id="PS50043"/>
    </source>
</evidence>
<dbReference type="PRINTS" id="PR00038">
    <property type="entry name" value="HTHLUXR"/>
</dbReference>
<evidence type="ECO:0000256" key="1">
    <source>
        <dbReference type="ARBA" id="ARBA00022553"/>
    </source>
</evidence>
<organism evidence="6 7">
    <name type="scientific">Sphaerotilus sulfidivorans</name>
    <dbReference type="NCBI Taxonomy" id="639200"/>
    <lineage>
        <taxon>Bacteria</taxon>
        <taxon>Pseudomonadati</taxon>
        <taxon>Pseudomonadota</taxon>
        <taxon>Betaproteobacteria</taxon>
        <taxon>Burkholderiales</taxon>
        <taxon>Sphaerotilaceae</taxon>
        <taxon>Sphaerotilus</taxon>
    </lineage>
</organism>
<dbReference type="SMART" id="SM00421">
    <property type="entry name" value="HTH_LUXR"/>
    <property type="match status" value="1"/>
</dbReference>
<accession>A0A5C1Q3D5</accession>
<dbReference type="CDD" id="cd06170">
    <property type="entry name" value="LuxR_C_like"/>
    <property type="match status" value="1"/>
</dbReference>
<dbReference type="CDD" id="cd17535">
    <property type="entry name" value="REC_NarL-like"/>
    <property type="match status" value="1"/>
</dbReference>
<dbReference type="PANTHER" id="PTHR43214">
    <property type="entry name" value="TWO-COMPONENT RESPONSE REGULATOR"/>
    <property type="match status" value="1"/>
</dbReference>
<keyword evidence="2" id="KW-0238">DNA-binding</keyword>
<dbReference type="Pfam" id="PF00072">
    <property type="entry name" value="Response_reg"/>
    <property type="match status" value="1"/>
</dbReference>
<dbReference type="Gene3D" id="3.40.50.2300">
    <property type="match status" value="1"/>
</dbReference>
<sequence>MEMIRVMLVDDHALVRMGFRMLLAESGDIEVVGEADSGEQALARVAEIRPEVVVLDISMPGMGGLEVLRRLHARGGLRLLMLSAHDDSAHARRALDAGATGFLSKRSAPENLPEAIRAVAAGRRWLDADIARQLALAAIDGSGAHPAERLSSREFEVFVQLARGRSVQDIAADLKLSASTIGTHLYHVKQKLEAANQAELTLLALRWGLIEA</sequence>
<reference evidence="6 7" key="1">
    <citation type="submission" date="2019-02" db="EMBL/GenBank/DDBJ databases">
        <title>Complete Genome Sequence and Methylome Analysis of Sphaerotilus natans subsp. sulfidivorans D-507.</title>
        <authorList>
            <person name="Fomenkov A."/>
            <person name="Gridneva E."/>
            <person name="Smolyakov D."/>
            <person name="Dubinina G."/>
            <person name="Vincze T."/>
            <person name="Grabovich M."/>
            <person name="Roberts R.J."/>
        </authorList>
    </citation>
    <scope>NUCLEOTIDE SEQUENCE [LARGE SCALE GENOMIC DNA]</scope>
    <source>
        <strain evidence="6 7">D-507</strain>
    </source>
</reference>
<dbReference type="PROSITE" id="PS00622">
    <property type="entry name" value="HTH_LUXR_1"/>
    <property type="match status" value="1"/>
</dbReference>
<dbReference type="GO" id="GO:0000160">
    <property type="term" value="P:phosphorelay signal transduction system"/>
    <property type="evidence" value="ECO:0007669"/>
    <property type="project" value="InterPro"/>
</dbReference>
<feature type="domain" description="HTH luxR-type" evidence="4">
    <location>
        <begin position="143"/>
        <end position="208"/>
    </location>
</feature>
<dbReference type="SMART" id="SM00448">
    <property type="entry name" value="REC"/>
    <property type="match status" value="1"/>
</dbReference>
<dbReference type="InterPro" id="IPR058245">
    <property type="entry name" value="NreC/VraR/RcsB-like_REC"/>
</dbReference>
<dbReference type="InterPro" id="IPR039420">
    <property type="entry name" value="WalR-like"/>
</dbReference>
<dbReference type="Proteomes" id="UP000323522">
    <property type="component" value="Chromosome"/>
</dbReference>
<dbReference type="SUPFAM" id="SSF46894">
    <property type="entry name" value="C-terminal effector domain of the bipartite response regulators"/>
    <property type="match status" value="1"/>
</dbReference>